<feature type="domain" description="C3H1-type" evidence="6">
    <location>
        <begin position="86"/>
        <end position="113"/>
    </location>
</feature>
<reference evidence="8" key="1">
    <citation type="submission" date="2025-08" db="UniProtKB">
        <authorList>
            <consortium name="RefSeq"/>
        </authorList>
    </citation>
    <scope>IDENTIFICATION</scope>
    <source>
        <tissue evidence="8">Young leaves</tissue>
    </source>
</reference>
<dbReference type="KEGG" id="cmos:111430684"/>
<dbReference type="InterPro" id="IPR057444">
    <property type="entry name" value="Znf-CCCH_AtC3H23-like"/>
</dbReference>
<gene>
    <name evidence="8" type="primary">LOC111430684</name>
</gene>
<dbReference type="Pfam" id="PF25512">
    <property type="entry name" value="zf-CCCH_AtC3H23"/>
    <property type="match status" value="1"/>
</dbReference>
<dbReference type="Proteomes" id="UP000504609">
    <property type="component" value="Unplaced"/>
</dbReference>
<keyword evidence="7" id="KW-1185">Reference proteome</keyword>
<dbReference type="InterPro" id="IPR045234">
    <property type="entry name" value="Unkempt-like"/>
</dbReference>
<dbReference type="Gene3D" id="4.10.1000.10">
    <property type="entry name" value="Zinc finger, CCCH-type"/>
    <property type="match status" value="1"/>
</dbReference>
<dbReference type="InterPro" id="IPR000571">
    <property type="entry name" value="Znf_CCCH"/>
</dbReference>
<feature type="zinc finger region" description="C3H1-type" evidence="5">
    <location>
        <begin position="86"/>
        <end position="113"/>
    </location>
</feature>
<evidence type="ECO:0000256" key="4">
    <source>
        <dbReference type="ARBA" id="ARBA00023125"/>
    </source>
</evidence>
<dbReference type="PANTHER" id="PTHR14493:SF109">
    <property type="entry name" value="ZINC FINGER CCCH DOMAIN-CONTAINING PROTEIN 54"/>
    <property type="match status" value="1"/>
</dbReference>
<evidence type="ECO:0000259" key="6">
    <source>
        <dbReference type="PROSITE" id="PS50103"/>
    </source>
</evidence>
<dbReference type="GO" id="GO:0003677">
    <property type="term" value="F:DNA binding"/>
    <property type="evidence" value="ECO:0007669"/>
    <property type="project" value="UniProtKB-KW"/>
</dbReference>
<keyword evidence="3 5" id="KW-0862">Zinc</keyword>
<keyword evidence="1 5" id="KW-0479">Metal-binding</keyword>
<protein>
    <submittedName>
        <fullName evidence="8">Zinc finger CCCH domain-containing protein 54</fullName>
    </submittedName>
</protein>
<evidence type="ECO:0000256" key="1">
    <source>
        <dbReference type="ARBA" id="ARBA00022723"/>
    </source>
</evidence>
<accession>A0A6J1E9W0</accession>
<sequence>MLQGFVFGINDVYGHEFTAVALPEFAYRNTRLTPQTDDTALFNSDEFRMYAFKIQRCPKSRSHDWTECPYAHRGEKAQRRDPRRFNYSAVACPAFRTGSCPKGDFCEFAHGVFEFWLHPTRYRTRACNAGRFCQRKVCFFAHSPEELRPETKLKLHFDAPVARAALAALEYPVERKNDGVSEIPVKEISDGLGNERSSELEASEFELPHIEWISELLQ</sequence>
<proteinExistence type="predicted"/>
<dbReference type="RefSeq" id="XP_022922815.1">
    <property type="nucleotide sequence ID" value="XM_023067047.1"/>
</dbReference>
<dbReference type="Pfam" id="PF00642">
    <property type="entry name" value="zf-CCCH"/>
    <property type="match status" value="1"/>
</dbReference>
<evidence type="ECO:0000313" key="7">
    <source>
        <dbReference type="Proteomes" id="UP000504609"/>
    </source>
</evidence>
<evidence type="ECO:0000313" key="8">
    <source>
        <dbReference type="RefSeq" id="XP_022922815.1"/>
    </source>
</evidence>
<dbReference type="GeneID" id="111430684"/>
<name>A0A6J1E9W0_CUCMO</name>
<evidence type="ECO:0000256" key="2">
    <source>
        <dbReference type="ARBA" id="ARBA00022771"/>
    </source>
</evidence>
<dbReference type="SMART" id="SM00356">
    <property type="entry name" value="ZnF_C3H1"/>
    <property type="match status" value="2"/>
</dbReference>
<dbReference type="GO" id="GO:0008270">
    <property type="term" value="F:zinc ion binding"/>
    <property type="evidence" value="ECO:0007669"/>
    <property type="project" value="UniProtKB-KW"/>
</dbReference>
<evidence type="ECO:0000256" key="5">
    <source>
        <dbReference type="PROSITE-ProRule" id="PRU00723"/>
    </source>
</evidence>
<dbReference type="PROSITE" id="PS50103">
    <property type="entry name" value="ZF_C3H1"/>
    <property type="match status" value="1"/>
</dbReference>
<evidence type="ECO:0000256" key="3">
    <source>
        <dbReference type="ARBA" id="ARBA00022833"/>
    </source>
</evidence>
<keyword evidence="4" id="KW-0238">DNA-binding</keyword>
<dbReference type="SUPFAM" id="SSF90229">
    <property type="entry name" value="CCCH zinc finger"/>
    <property type="match status" value="1"/>
</dbReference>
<keyword evidence="2 5" id="KW-0863">Zinc-finger</keyword>
<dbReference type="PANTHER" id="PTHR14493">
    <property type="entry name" value="UNKEMPT FAMILY MEMBER"/>
    <property type="match status" value="1"/>
</dbReference>
<organism evidence="7 8">
    <name type="scientific">Cucurbita moschata</name>
    <name type="common">Winter crookneck squash</name>
    <name type="synonym">Cucurbita pepo var. moschata</name>
    <dbReference type="NCBI Taxonomy" id="3662"/>
    <lineage>
        <taxon>Eukaryota</taxon>
        <taxon>Viridiplantae</taxon>
        <taxon>Streptophyta</taxon>
        <taxon>Embryophyta</taxon>
        <taxon>Tracheophyta</taxon>
        <taxon>Spermatophyta</taxon>
        <taxon>Magnoliopsida</taxon>
        <taxon>eudicotyledons</taxon>
        <taxon>Gunneridae</taxon>
        <taxon>Pentapetalae</taxon>
        <taxon>rosids</taxon>
        <taxon>fabids</taxon>
        <taxon>Cucurbitales</taxon>
        <taxon>Cucurbitaceae</taxon>
        <taxon>Cucurbiteae</taxon>
        <taxon>Cucurbita</taxon>
    </lineage>
</organism>
<dbReference type="InterPro" id="IPR036855">
    <property type="entry name" value="Znf_CCCH_sf"/>
</dbReference>
<dbReference type="AlphaFoldDB" id="A0A6J1E9W0"/>